<dbReference type="Proteomes" id="UP000198538">
    <property type="component" value="Unassembled WGS sequence"/>
</dbReference>
<dbReference type="CDD" id="cd04730">
    <property type="entry name" value="NPD_like"/>
    <property type="match status" value="1"/>
</dbReference>
<organism evidence="6 7">
    <name type="scientific">Paenibacillus polysaccharolyticus</name>
    <dbReference type="NCBI Taxonomy" id="582692"/>
    <lineage>
        <taxon>Bacteria</taxon>
        <taxon>Bacillati</taxon>
        <taxon>Bacillota</taxon>
        <taxon>Bacilli</taxon>
        <taxon>Bacillales</taxon>
        <taxon>Paenibacillaceae</taxon>
        <taxon>Paenibacillus</taxon>
    </lineage>
</organism>
<dbReference type="Pfam" id="PF03060">
    <property type="entry name" value="NMO"/>
    <property type="match status" value="1"/>
</dbReference>
<dbReference type="EMBL" id="FMVM01000002">
    <property type="protein sequence ID" value="SCY06968.1"/>
    <property type="molecule type" value="Genomic_DNA"/>
</dbReference>
<dbReference type="InterPro" id="IPR004136">
    <property type="entry name" value="NMO"/>
</dbReference>
<comment type="function">
    <text evidence="1">Nitronate monooxygenase that uses molecular oxygen to catalyze the oxidative denitrification of alkyl nitronates. Acts on propionate 3-nitronate (P3N), the presumed physiological substrate. Probably functions in the detoxification of P3N, a metabolic poison produced by plants and fungi as a defense mechanism.</text>
</comment>
<dbReference type="AlphaFoldDB" id="A0A1G5CXI9"/>
<name>A0A1G5CXI9_9BACL</name>
<dbReference type="Gene3D" id="3.20.20.70">
    <property type="entry name" value="Aldolase class I"/>
    <property type="match status" value="1"/>
</dbReference>
<evidence type="ECO:0000256" key="3">
    <source>
        <dbReference type="ARBA" id="ARBA00022630"/>
    </source>
</evidence>
<evidence type="ECO:0000256" key="1">
    <source>
        <dbReference type="ARBA" id="ARBA00003535"/>
    </source>
</evidence>
<dbReference type="GO" id="GO:0018580">
    <property type="term" value="F:nitronate monooxygenase activity"/>
    <property type="evidence" value="ECO:0007669"/>
    <property type="project" value="InterPro"/>
</dbReference>
<evidence type="ECO:0000256" key="2">
    <source>
        <dbReference type="ARBA" id="ARBA00013457"/>
    </source>
</evidence>
<accession>A0A1G5CXI9</accession>
<gene>
    <name evidence="6" type="ORF">SAMN05720606_102241</name>
</gene>
<keyword evidence="3" id="KW-0285">Flavoprotein</keyword>
<dbReference type="SUPFAM" id="SSF51412">
    <property type="entry name" value="Inosine monophosphate dehydrogenase (IMPDH)"/>
    <property type="match status" value="1"/>
</dbReference>
<evidence type="ECO:0000313" key="6">
    <source>
        <dbReference type="EMBL" id="SCY06968.1"/>
    </source>
</evidence>
<keyword evidence="4" id="KW-0288">FMN</keyword>
<dbReference type="PANTHER" id="PTHR32332:SF20">
    <property type="entry name" value="2-NITROPROPANE DIOXYGENASE-LIKE PROTEIN"/>
    <property type="match status" value="1"/>
</dbReference>
<evidence type="ECO:0000256" key="4">
    <source>
        <dbReference type="ARBA" id="ARBA00022643"/>
    </source>
</evidence>
<sequence length="319" mass="34368">MNKITELLNIEYPIISAAMNWVTSAEFVAAVCNAGGMGVLGPNAGQKLHPTNLKEYADNLRNEIRKVKQLTNKNFAVNYIFPLDDSGTLPFGSLLFDIIVEEEVKYVVAIGNQMVASEMIKLKEQGITVIYRPLNPTVHNILEAEKHGADAVIVTGSEAGGHFSQYNLSLFTLLPQITAVVNLPVIAAGGIIDGRGAKAAFAMGAQGVYMGTRFIATVENPASPAAKQAIIDVKSEEILELDGVYERTIPTPGGKKAYQLINEGKSLDAVPYHKNGYKETLLLGNLDQGTISVSPSAGGIQEILTCQEVIDEIINYISY</sequence>
<keyword evidence="7" id="KW-1185">Reference proteome</keyword>
<evidence type="ECO:0000256" key="5">
    <source>
        <dbReference type="ARBA" id="ARBA00023002"/>
    </source>
</evidence>
<dbReference type="PANTHER" id="PTHR32332">
    <property type="entry name" value="2-NITROPROPANE DIOXYGENASE"/>
    <property type="match status" value="1"/>
</dbReference>
<proteinExistence type="predicted"/>
<reference evidence="7" key="1">
    <citation type="submission" date="2016-10" db="EMBL/GenBank/DDBJ databases">
        <authorList>
            <person name="Varghese N."/>
            <person name="Submissions S."/>
        </authorList>
    </citation>
    <scope>NUCLEOTIDE SEQUENCE [LARGE SCALE GENOMIC DNA]</scope>
    <source>
        <strain evidence="7">BL9</strain>
    </source>
</reference>
<dbReference type="STRING" id="582692.SAMN05720606_102241"/>
<dbReference type="RefSeq" id="WP_090916123.1">
    <property type="nucleotide sequence ID" value="NZ_FMVM01000002.1"/>
</dbReference>
<keyword evidence="5" id="KW-0560">Oxidoreductase</keyword>
<protein>
    <recommendedName>
        <fullName evidence="2">Probable nitronate monooxygenase</fullName>
    </recommendedName>
</protein>
<evidence type="ECO:0000313" key="7">
    <source>
        <dbReference type="Proteomes" id="UP000198538"/>
    </source>
</evidence>
<dbReference type="InterPro" id="IPR013785">
    <property type="entry name" value="Aldolase_TIM"/>
</dbReference>